<dbReference type="KEGG" id="nyu:D7D52_29760"/>
<keyword evidence="1" id="KW-0732">Signal</keyword>
<evidence type="ECO:0000256" key="1">
    <source>
        <dbReference type="SAM" id="SignalP"/>
    </source>
</evidence>
<name>A0A386ZL49_9NOCA</name>
<feature type="signal peptide" evidence="1">
    <location>
        <begin position="1"/>
        <end position="27"/>
    </location>
</feature>
<dbReference type="Proteomes" id="UP000267164">
    <property type="component" value="Chromosome"/>
</dbReference>
<sequence length="61" mass="6416">MIRVTRHLAAATLASGALLLAAAPAHAQPADPQQVSTTEISTGSADLSHWFCGTIWRPVCF</sequence>
<feature type="chain" id="PRO_5017329506" evidence="1">
    <location>
        <begin position="28"/>
        <end position="61"/>
    </location>
</feature>
<accession>A0A386ZL49</accession>
<dbReference type="AlphaFoldDB" id="A0A386ZL49"/>
<dbReference type="EMBL" id="CP032568">
    <property type="protein sequence ID" value="AYF77315.1"/>
    <property type="molecule type" value="Genomic_DNA"/>
</dbReference>
<protein>
    <submittedName>
        <fullName evidence="2">Uncharacterized protein</fullName>
    </submittedName>
</protein>
<keyword evidence="3" id="KW-1185">Reference proteome</keyword>
<evidence type="ECO:0000313" key="2">
    <source>
        <dbReference type="EMBL" id="AYF77315.1"/>
    </source>
</evidence>
<proteinExistence type="predicted"/>
<evidence type="ECO:0000313" key="3">
    <source>
        <dbReference type="Proteomes" id="UP000267164"/>
    </source>
</evidence>
<reference evidence="2 3" key="1">
    <citation type="submission" date="2018-09" db="EMBL/GenBank/DDBJ databases">
        <title>Nocardia yunnanensis sp. nov., an actinomycete isolated from a soil sample.</title>
        <authorList>
            <person name="Zhang J."/>
        </authorList>
    </citation>
    <scope>NUCLEOTIDE SEQUENCE [LARGE SCALE GENOMIC DNA]</scope>
    <source>
        <strain evidence="2 3">CFHS0054</strain>
    </source>
</reference>
<dbReference type="RefSeq" id="WP_120741658.1">
    <property type="nucleotide sequence ID" value="NZ_CP032568.1"/>
</dbReference>
<gene>
    <name evidence="2" type="ORF">D7D52_29760</name>
</gene>
<organism evidence="2 3">
    <name type="scientific">Nocardia yunnanensis</name>
    <dbReference type="NCBI Taxonomy" id="2382165"/>
    <lineage>
        <taxon>Bacteria</taxon>
        <taxon>Bacillati</taxon>
        <taxon>Actinomycetota</taxon>
        <taxon>Actinomycetes</taxon>
        <taxon>Mycobacteriales</taxon>
        <taxon>Nocardiaceae</taxon>
        <taxon>Nocardia</taxon>
    </lineage>
</organism>